<feature type="compositionally biased region" description="Basic and acidic residues" evidence="16">
    <location>
        <begin position="80"/>
        <end position="105"/>
    </location>
</feature>
<dbReference type="InterPro" id="IPR034035">
    <property type="entry name" value="Astacin-like_dom"/>
</dbReference>
<evidence type="ECO:0000256" key="12">
    <source>
        <dbReference type="PIRNR" id="PIRNR036365"/>
    </source>
</evidence>
<dbReference type="AlphaFoldDB" id="A0AA39LL07"/>
<evidence type="ECO:0000256" key="8">
    <source>
        <dbReference type="ARBA" id="ARBA00022833"/>
    </source>
</evidence>
<organism evidence="19 20">
    <name type="scientific">Steinernema hermaphroditum</name>
    <dbReference type="NCBI Taxonomy" id="289476"/>
    <lineage>
        <taxon>Eukaryota</taxon>
        <taxon>Metazoa</taxon>
        <taxon>Ecdysozoa</taxon>
        <taxon>Nematoda</taxon>
        <taxon>Chromadorea</taxon>
        <taxon>Rhabditida</taxon>
        <taxon>Tylenchina</taxon>
        <taxon>Panagrolaimomorpha</taxon>
        <taxon>Strongyloidoidea</taxon>
        <taxon>Steinernematidae</taxon>
        <taxon>Steinernema</taxon>
    </lineage>
</organism>
<feature type="signal peptide" evidence="12 15">
    <location>
        <begin position="1"/>
        <end position="20"/>
    </location>
</feature>
<evidence type="ECO:0000256" key="1">
    <source>
        <dbReference type="ARBA" id="ARBA00004613"/>
    </source>
</evidence>
<dbReference type="PROSITE" id="PS01180">
    <property type="entry name" value="CUB"/>
    <property type="match status" value="1"/>
</dbReference>
<feature type="region of interest" description="Disordered" evidence="16">
    <location>
        <begin position="80"/>
        <end position="116"/>
    </location>
</feature>
<feature type="domain" description="CUB" evidence="17">
    <location>
        <begin position="421"/>
        <end position="548"/>
    </location>
</feature>
<keyword evidence="5 14" id="KW-0479">Metal-binding</keyword>
<evidence type="ECO:0000256" key="5">
    <source>
        <dbReference type="ARBA" id="ARBA00022723"/>
    </source>
</evidence>
<dbReference type="GO" id="GO:0005576">
    <property type="term" value="C:extracellular region"/>
    <property type="evidence" value="ECO:0007669"/>
    <property type="project" value="UniProtKB-SubCell"/>
</dbReference>
<evidence type="ECO:0000259" key="17">
    <source>
        <dbReference type="PROSITE" id="PS01180"/>
    </source>
</evidence>
<dbReference type="PROSITE" id="PS00022">
    <property type="entry name" value="EGF_1"/>
    <property type="match status" value="1"/>
</dbReference>
<keyword evidence="7 14" id="KW-0378">Hydrolase</keyword>
<dbReference type="PRINTS" id="PR00480">
    <property type="entry name" value="ASTACIN"/>
</dbReference>
<keyword evidence="3" id="KW-0245">EGF-like domain</keyword>
<evidence type="ECO:0000259" key="18">
    <source>
        <dbReference type="PROSITE" id="PS51864"/>
    </source>
</evidence>
<evidence type="ECO:0000256" key="6">
    <source>
        <dbReference type="ARBA" id="ARBA00022729"/>
    </source>
</evidence>
<evidence type="ECO:0000313" key="19">
    <source>
        <dbReference type="EMBL" id="KAK0400940.1"/>
    </source>
</evidence>
<dbReference type="PANTHER" id="PTHR10127">
    <property type="entry name" value="DISCOIDIN, CUB, EGF, LAMININ , AND ZINC METALLOPROTEASE DOMAIN CONTAINING"/>
    <property type="match status" value="1"/>
</dbReference>
<dbReference type="PROSITE" id="PS01186">
    <property type="entry name" value="EGF_2"/>
    <property type="match status" value="1"/>
</dbReference>
<dbReference type="GO" id="GO:0018996">
    <property type="term" value="P:molting cycle, collagen and cuticulin-based cuticle"/>
    <property type="evidence" value="ECO:0007669"/>
    <property type="project" value="InterPro"/>
</dbReference>
<dbReference type="InterPro" id="IPR000859">
    <property type="entry name" value="CUB_dom"/>
</dbReference>
<evidence type="ECO:0000256" key="11">
    <source>
        <dbReference type="ARBA" id="ARBA00023180"/>
    </source>
</evidence>
<keyword evidence="6 12" id="KW-0732">Signal</keyword>
<dbReference type="InterPro" id="IPR001506">
    <property type="entry name" value="Peptidase_M12A"/>
</dbReference>
<evidence type="ECO:0000256" key="4">
    <source>
        <dbReference type="ARBA" id="ARBA00022670"/>
    </source>
</evidence>
<evidence type="ECO:0000256" key="2">
    <source>
        <dbReference type="ARBA" id="ARBA00022525"/>
    </source>
</evidence>
<comment type="cofactor">
    <cofactor evidence="14 15">
        <name>Zn(2+)</name>
        <dbReference type="ChEBI" id="CHEBI:29105"/>
    </cofactor>
    <text evidence="14 15">Binds 1 zinc ion per subunit.</text>
</comment>
<evidence type="ECO:0000256" key="9">
    <source>
        <dbReference type="ARBA" id="ARBA00023049"/>
    </source>
</evidence>
<evidence type="ECO:0000256" key="15">
    <source>
        <dbReference type="RuleBase" id="RU361183"/>
    </source>
</evidence>
<dbReference type="PROSITE" id="PS51257">
    <property type="entry name" value="PROKAR_LIPOPROTEIN"/>
    <property type="match status" value="1"/>
</dbReference>
<reference evidence="19" key="1">
    <citation type="submission" date="2023-06" db="EMBL/GenBank/DDBJ databases">
        <title>Genomic analysis of the entomopathogenic nematode Steinernema hermaphroditum.</title>
        <authorList>
            <person name="Schwarz E.M."/>
            <person name="Heppert J.K."/>
            <person name="Baniya A."/>
            <person name="Schwartz H.T."/>
            <person name="Tan C.-H."/>
            <person name="Antoshechkin I."/>
            <person name="Sternberg P.W."/>
            <person name="Goodrich-Blair H."/>
            <person name="Dillman A.R."/>
        </authorList>
    </citation>
    <scope>NUCLEOTIDE SEQUENCE</scope>
    <source>
        <strain evidence="19">PS9179</strain>
        <tissue evidence="19">Whole animal</tissue>
    </source>
</reference>
<keyword evidence="4 14" id="KW-0645">Protease</keyword>
<evidence type="ECO:0000256" key="14">
    <source>
        <dbReference type="PROSITE-ProRule" id="PRU01211"/>
    </source>
</evidence>
<dbReference type="InterPro" id="IPR000742">
    <property type="entry name" value="EGF"/>
</dbReference>
<evidence type="ECO:0000256" key="10">
    <source>
        <dbReference type="ARBA" id="ARBA00023157"/>
    </source>
</evidence>
<evidence type="ECO:0000256" key="16">
    <source>
        <dbReference type="SAM" id="MobiDB-lite"/>
    </source>
</evidence>
<feature type="domain" description="Peptidase M12A" evidence="18">
    <location>
        <begin position="166"/>
        <end position="373"/>
    </location>
</feature>
<dbReference type="InterPro" id="IPR035914">
    <property type="entry name" value="Sperma_CUB_dom_sf"/>
</dbReference>
<feature type="active site" evidence="14">
    <location>
        <position position="268"/>
    </location>
</feature>
<keyword evidence="9 14" id="KW-0482">Metalloprotease</keyword>
<dbReference type="GO" id="GO:0004222">
    <property type="term" value="F:metalloendopeptidase activity"/>
    <property type="evidence" value="ECO:0007669"/>
    <property type="project" value="UniProtKB-UniRule"/>
</dbReference>
<dbReference type="GO" id="GO:0006508">
    <property type="term" value="P:proteolysis"/>
    <property type="evidence" value="ECO:0007669"/>
    <property type="project" value="UniProtKB-KW"/>
</dbReference>
<dbReference type="CDD" id="cd04280">
    <property type="entry name" value="ZnMc_astacin_like"/>
    <property type="match status" value="1"/>
</dbReference>
<feature type="binding site" evidence="14">
    <location>
        <position position="267"/>
    </location>
    <ligand>
        <name>Zn(2+)</name>
        <dbReference type="ChEBI" id="CHEBI:29105"/>
        <note>catalytic</note>
    </ligand>
</feature>
<feature type="binding site" evidence="14">
    <location>
        <position position="277"/>
    </location>
    <ligand>
        <name>Zn(2+)</name>
        <dbReference type="ChEBI" id="CHEBI:29105"/>
        <note>catalytic</note>
    </ligand>
</feature>
<dbReference type="Pfam" id="PF01400">
    <property type="entry name" value="Astacin"/>
    <property type="match status" value="1"/>
</dbReference>
<dbReference type="PROSITE" id="PS51864">
    <property type="entry name" value="ASTACIN"/>
    <property type="match status" value="1"/>
</dbReference>
<feature type="chain" id="PRO_5041489827" description="Zinc metalloproteinase" evidence="12 15">
    <location>
        <begin position="21"/>
        <end position="549"/>
    </location>
</feature>
<dbReference type="SMART" id="SM00235">
    <property type="entry name" value="ZnMc"/>
    <property type="match status" value="1"/>
</dbReference>
<dbReference type="PANTHER" id="PTHR10127:SF793">
    <property type="entry name" value="ZINC METALLOPROTEINASE NAS-31"/>
    <property type="match status" value="1"/>
</dbReference>
<accession>A0AA39LL07</accession>
<keyword evidence="10" id="KW-1015">Disulfide bond</keyword>
<keyword evidence="8 14" id="KW-0862">Zinc</keyword>
<comment type="subcellular location">
    <subcellularLocation>
        <location evidence="1 12">Secreted</location>
    </subcellularLocation>
</comment>
<feature type="binding site" evidence="14">
    <location>
        <position position="271"/>
    </location>
    <ligand>
        <name>Zn(2+)</name>
        <dbReference type="ChEBI" id="CHEBI:29105"/>
        <note>catalytic</note>
    </ligand>
</feature>
<dbReference type="Gene3D" id="3.40.390.10">
    <property type="entry name" value="Collagenase (Catalytic Domain)"/>
    <property type="match status" value="1"/>
</dbReference>
<dbReference type="SUPFAM" id="SSF55486">
    <property type="entry name" value="Metalloproteases ('zincins'), catalytic domain"/>
    <property type="match status" value="1"/>
</dbReference>
<gene>
    <name evidence="19" type="ORF">QR680_015523</name>
</gene>
<evidence type="ECO:0000256" key="7">
    <source>
        <dbReference type="ARBA" id="ARBA00022801"/>
    </source>
</evidence>
<dbReference type="InterPro" id="IPR024079">
    <property type="entry name" value="MetalloPept_cat_dom_sf"/>
</dbReference>
<dbReference type="Proteomes" id="UP001175271">
    <property type="component" value="Unassembled WGS sequence"/>
</dbReference>
<name>A0AA39LL07_9BILA</name>
<evidence type="ECO:0000256" key="13">
    <source>
        <dbReference type="PROSITE-ProRule" id="PRU00059"/>
    </source>
</evidence>
<dbReference type="PIRSF" id="PIRSF036365">
    <property type="entry name" value="Astacin_nematoda"/>
    <property type="match status" value="1"/>
</dbReference>
<keyword evidence="11" id="KW-0325">Glycoprotein</keyword>
<keyword evidence="20" id="KW-1185">Reference proteome</keyword>
<protein>
    <recommendedName>
        <fullName evidence="12">Zinc metalloproteinase</fullName>
    </recommendedName>
</protein>
<comment type="caution">
    <text evidence="19">The sequence shown here is derived from an EMBL/GenBank/DDBJ whole genome shotgun (WGS) entry which is preliminary data.</text>
</comment>
<dbReference type="GO" id="GO:0008270">
    <property type="term" value="F:zinc ion binding"/>
    <property type="evidence" value="ECO:0007669"/>
    <property type="project" value="UniProtKB-UniRule"/>
</dbReference>
<dbReference type="InterPro" id="IPR006026">
    <property type="entry name" value="Peptidase_Metallo"/>
</dbReference>
<dbReference type="EMBL" id="JAUCMV010000004">
    <property type="protein sequence ID" value="KAK0400940.1"/>
    <property type="molecule type" value="Genomic_DNA"/>
</dbReference>
<dbReference type="SUPFAM" id="SSF49854">
    <property type="entry name" value="Spermadhesin, CUB domain"/>
    <property type="match status" value="1"/>
</dbReference>
<proteinExistence type="predicted"/>
<comment type="caution">
    <text evidence="13">Lacks conserved residue(s) required for the propagation of feature annotation.</text>
</comment>
<keyword evidence="2 12" id="KW-0964">Secreted</keyword>
<evidence type="ECO:0000256" key="3">
    <source>
        <dbReference type="ARBA" id="ARBA00022536"/>
    </source>
</evidence>
<evidence type="ECO:0000313" key="20">
    <source>
        <dbReference type="Proteomes" id="UP001175271"/>
    </source>
</evidence>
<dbReference type="InterPro" id="IPR017050">
    <property type="entry name" value="Metallopeptidase_nem"/>
</dbReference>
<sequence>MASMRCAFVFLLILFACVYAPPPTDKDKEEKDKEDKPLKGAALRAKTNEEYDRLNGVAPDHFQKRADFIKANKDRLNVKVKDELEKNEQEFNHAREEQKKNRAEDAPADQPFTKKRDELENVFEINAALELDEVFWEGDQDMSTEQLKEIFGLEGTDDDPTRAKRQTMVDAQYPTNTWTQGVPYYFDPSLPANRVASVQTAITFWQANTCVRFTQVTSPTASTIKPVLRFYSGSGCTSPVGRSTNPSAVTQDVSLGTGCDQPGTAAHEIGHSLGMYHGQTRYDRDSYVSIKTSNIQPDKLYNFNKANSSTNNNYGLRYDFRSIMHYTALNAFAINQSAPTMEAFDILAQYSMGASRMPVFTDITLINTHYKCYDRCASAGTTCWNGGKPNPNNCAVCQCPSGFAGNDCALLEPAKGVVGTCGGLLQPTTTWTDLTISSKVGSGQFVAAANASTCTWQLFVPAGRFVEFYVKYVGYPVSGAPKNDALCSYNCYYGGVDIKWDADKRPEGYRICCPDSYYWVKRSNTNNVIIQAYNYWYFTDFTISYRLAP</sequence>